<organism evidence="1 2">
    <name type="scientific">Candidatus Bilophila faecipullorum</name>
    <dbReference type="NCBI Taxonomy" id="2838482"/>
    <lineage>
        <taxon>Bacteria</taxon>
        <taxon>Pseudomonadati</taxon>
        <taxon>Thermodesulfobacteriota</taxon>
        <taxon>Desulfovibrionia</taxon>
        <taxon>Desulfovibrionales</taxon>
        <taxon>Desulfovibrionaceae</taxon>
        <taxon>Bilophila</taxon>
    </lineage>
</organism>
<gene>
    <name evidence="1" type="ORF">H9874_05610</name>
</gene>
<accession>A0A9D1R0D4</accession>
<proteinExistence type="predicted"/>
<dbReference type="EMBL" id="DXGI01000203">
    <property type="protein sequence ID" value="HIW78609.1"/>
    <property type="molecule type" value="Genomic_DNA"/>
</dbReference>
<evidence type="ECO:0000313" key="1">
    <source>
        <dbReference type="EMBL" id="HIW78609.1"/>
    </source>
</evidence>
<reference evidence="1" key="2">
    <citation type="submission" date="2021-04" db="EMBL/GenBank/DDBJ databases">
        <authorList>
            <person name="Gilroy R."/>
        </authorList>
    </citation>
    <scope>NUCLEOTIDE SEQUENCE</scope>
    <source>
        <strain evidence="1">ChiSxjej5B17-1746</strain>
    </source>
</reference>
<comment type="caution">
    <text evidence="1">The sequence shown here is derived from an EMBL/GenBank/DDBJ whole genome shotgun (WGS) entry which is preliminary data.</text>
</comment>
<protein>
    <submittedName>
        <fullName evidence="1">Uncharacterized protein</fullName>
    </submittedName>
</protein>
<evidence type="ECO:0000313" key="2">
    <source>
        <dbReference type="Proteomes" id="UP000824264"/>
    </source>
</evidence>
<dbReference type="Proteomes" id="UP000824264">
    <property type="component" value="Unassembled WGS sequence"/>
</dbReference>
<name>A0A9D1R0D4_9BACT</name>
<sequence>MEYSIFVLKDEYFLTRINILLLLPFLRFSSGVRTTALTRLLSAPGQGMRPSLRVFLWHGRLSKVVRGLSAYPSALLQLCFLYAFFNGRSGVVGASCVPCVCIAIAVNDAATLGNVCFRAAPPLALLTVLVCLRRDSLGSAEAGEKSELPTFKDSICMMKVSPLWFMEVSLFCPSSEGALRALPAVFLRFPSQGGNSGHPRHRRTFVFLSLLC</sequence>
<dbReference type="AlphaFoldDB" id="A0A9D1R0D4"/>
<reference evidence="1" key="1">
    <citation type="journal article" date="2021" name="PeerJ">
        <title>Extensive microbial diversity within the chicken gut microbiome revealed by metagenomics and culture.</title>
        <authorList>
            <person name="Gilroy R."/>
            <person name="Ravi A."/>
            <person name="Getino M."/>
            <person name="Pursley I."/>
            <person name="Horton D.L."/>
            <person name="Alikhan N.F."/>
            <person name="Baker D."/>
            <person name="Gharbi K."/>
            <person name="Hall N."/>
            <person name="Watson M."/>
            <person name="Adriaenssens E.M."/>
            <person name="Foster-Nyarko E."/>
            <person name="Jarju S."/>
            <person name="Secka A."/>
            <person name="Antonio M."/>
            <person name="Oren A."/>
            <person name="Chaudhuri R.R."/>
            <person name="La Ragione R."/>
            <person name="Hildebrand F."/>
            <person name="Pallen M.J."/>
        </authorList>
    </citation>
    <scope>NUCLEOTIDE SEQUENCE</scope>
    <source>
        <strain evidence="1">ChiSxjej5B17-1746</strain>
    </source>
</reference>